<dbReference type="Proteomes" id="UP000077069">
    <property type="component" value="Unassembled WGS sequence"/>
</dbReference>
<evidence type="ECO:0000313" key="2">
    <source>
        <dbReference type="Proteomes" id="UP000077069"/>
    </source>
</evidence>
<dbReference type="EMBL" id="KV441549">
    <property type="protein sequence ID" value="OAG09909.1"/>
    <property type="molecule type" value="Genomic_DNA"/>
</dbReference>
<evidence type="ECO:0000313" key="1">
    <source>
        <dbReference type="EMBL" id="OAG09909.1"/>
    </source>
</evidence>
<gene>
    <name evidence="1" type="ORF">CC84DRAFT_456079</name>
</gene>
<dbReference type="GeneID" id="28769834"/>
<dbReference type="RefSeq" id="XP_018040274.1">
    <property type="nucleotide sequence ID" value="XM_018186348.1"/>
</dbReference>
<protein>
    <submittedName>
        <fullName evidence="1">Uncharacterized protein</fullName>
    </submittedName>
</protein>
<dbReference type="InParanoid" id="A0A177CT35"/>
<accession>A0A177CT35</accession>
<dbReference type="AlphaFoldDB" id="A0A177CT35"/>
<organism evidence="1 2">
    <name type="scientific">Paraphaeosphaeria sporulosa</name>
    <dbReference type="NCBI Taxonomy" id="1460663"/>
    <lineage>
        <taxon>Eukaryota</taxon>
        <taxon>Fungi</taxon>
        <taxon>Dikarya</taxon>
        <taxon>Ascomycota</taxon>
        <taxon>Pezizomycotina</taxon>
        <taxon>Dothideomycetes</taxon>
        <taxon>Pleosporomycetidae</taxon>
        <taxon>Pleosporales</taxon>
        <taxon>Massarineae</taxon>
        <taxon>Didymosphaeriaceae</taxon>
        <taxon>Paraphaeosphaeria</taxon>
    </lineage>
</organism>
<proteinExistence type="predicted"/>
<sequence>MREIGMYSVTNAHNATARHAIQRFSVHGSPYARVRAHAYPSLNQGTEILDVIAGFIRGHDEEAFSLPYCERDHVSMIAVPHERRIGIHFHLFQRHSDSVRCPRPLERRELAIVEDVRLQALSLVSYLTYTKVARPTCTPFATTTISPAHSLISFKTTLFSSSLTYATSAFKCTSTPWAGVDYGDLEGRHGVGVGLVDERGGCARNLAVGGHYVLLS</sequence>
<reference evidence="1 2" key="1">
    <citation type="submission" date="2016-05" db="EMBL/GenBank/DDBJ databases">
        <title>Comparative analysis of secretome profiles of manganese(II)-oxidizing ascomycete fungi.</title>
        <authorList>
            <consortium name="DOE Joint Genome Institute"/>
            <person name="Zeiner C.A."/>
            <person name="Purvine S.O."/>
            <person name="Zink E.M."/>
            <person name="Wu S."/>
            <person name="Pasa-Tolic L."/>
            <person name="Chaput D.L."/>
            <person name="Haridas S."/>
            <person name="Grigoriev I.V."/>
            <person name="Santelli C.M."/>
            <person name="Hansel C.M."/>
        </authorList>
    </citation>
    <scope>NUCLEOTIDE SEQUENCE [LARGE SCALE GENOMIC DNA]</scope>
    <source>
        <strain evidence="1 2">AP3s5-JAC2a</strain>
    </source>
</reference>
<name>A0A177CT35_9PLEO</name>
<keyword evidence="2" id="KW-1185">Reference proteome</keyword>